<accession>A0AAD5VEF7</accession>
<dbReference type="PROSITE" id="PS50878">
    <property type="entry name" value="RT_POL"/>
    <property type="match status" value="1"/>
</dbReference>
<proteinExistence type="predicted"/>
<evidence type="ECO:0000313" key="3">
    <source>
        <dbReference type="Proteomes" id="UP001213000"/>
    </source>
</evidence>
<dbReference type="PANTHER" id="PTHR33481:SF1">
    <property type="entry name" value="ENDONUCLEASE_EXONUCLEASE_PHOSPHATASE DOMAIN-CONTAINING PROTEIN-RELATED"/>
    <property type="match status" value="1"/>
</dbReference>
<gene>
    <name evidence="2" type="ORF">NP233_g12550</name>
</gene>
<protein>
    <recommendedName>
        <fullName evidence="1">Reverse transcriptase domain-containing protein</fullName>
    </recommendedName>
</protein>
<dbReference type="AlphaFoldDB" id="A0AAD5VEF7"/>
<sequence>MLPPDLDSHSKSWWDDECDAAIKHYCELQNPADYMVFQWARQAAKRKFFDEKIEEIESERQHPWDLMAWVKQRNLPASLHSTYNATSGHQCNPTILDQLDPSPKRDWLPFAWKEMMDALLVCSSRSTPGLDHITWSHLKRTLLVEDVMEKFLAIADACMKVGYWPSHFKESVSVIIPKLGKPTYSTPKSFRPITLLNTLGKLIEKMISTCLQFDCVKHEVFHPNQLRRWAKGLKTSVIAFNITQFFPSLNYEMLLGILAKQGFLAHVCQFFAFYLVGRGTRYLWNSFSSDLRSTDVGVGQGSALSPVLSALYLVPVIRLFEQWAAHVGCDVLSYVDDSTLIIQRKTLEDNLLPLHEAYRIMFNLFDAFGLVMGHNKSKLFHFTWQHDDANLPIVLNFEPFTAASPLKPKTFWRYLGFYFDWTRSFREHVRYYSTKAISTVHTMRMLGNLLQGLTPKQKRILYRACIVPIVT</sequence>
<reference evidence="2" key="1">
    <citation type="submission" date="2022-07" db="EMBL/GenBank/DDBJ databases">
        <title>Genome Sequence of Leucocoprinus birnbaumii.</title>
        <authorList>
            <person name="Buettner E."/>
        </authorList>
    </citation>
    <scope>NUCLEOTIDE SEQUENCE</scope>
    <source>
        <strain evidence="2">VT141</strain>
    </source>
</reference>
<dbReference type="SUPFAM" id="SSF56672">
    <property type="entry name" value="DNA/RNA polymerases"/>
    <property type="match status" value="1"/>
</dbReference>
<evidence type="ECO:0000259" key="1">
    <source>
        <dbReference type="PROSITE" id="PS50878"/>
    </source>
</evidence>
<dbReference type="PANTHER" id="PTHR33481">
    <property type="entry name" value="REVERSE TRANSCRIPTASE"/>
    <property type="match status" value="1"/>
</dbReference>
<keyword evidence="3" id="KW-1185">Reference proteome</keyword>
<dbReference type="InterPro" id="IPR000477">
    <property type="entry name" value="RT_dom"/>
</dbReference>
<feature type="domain" description="Reverse transcriptase" evidence="1">
    <location>
        <begin position="157"/>
        <end position="419"/>
    </location>
</feature>
<dbReference type="EMBL" id="JANIEX010001859">
    <property type="protein sequence ID" value="KAJ3553860.1"/>
    <property type="molecule type" value="Genomic_DNA"/>
</dbReference>
<organism evidence="2 3">
    <name type="scientific">Leucocoprinus birnbaumii</name>
    <dbReference type="NCBI Taxonomy" id="56174"/>
    <lineage>
        <taxon>Eukaryota</taxon>
        <taxon>Fungi</taxon>
        <taxon>Dikarya</taxon>
        <taxon>Basidiomycota</taxon>
        <taxon>Agaricomycotina</taxon>
        <taxon>Agaricomycetes</taxon>
        <taxon>Agaricomycetidae</taxon>
        <taxon>Agaricales</taxon>
        <taxon>Agaricineae</taxon>
        <taxon>Agaricaceae</taxon>
        <taxon>Leucocoprinus</taxon>
    </lineage>
</organism>
<name>A0AAD5VEF7_9AGAR</name>
<dbReference type="Pfam" id="PF00078">
    <property type="entry name" value="RVT_1"/>
    <property type="match status" value="1"/>
</dbReference>
<evidence type="ECO:0000313" key="2">
    <source>
        <dbReference type="EMBL" id="KAJ3553860.1"/>
    </source>
</evidence>
<dbReference type="Proteomes" id="UP001213000">
    <property type="component" value="Unassembled WGS sequence"/>
</dbReference>
<comment type="caution">
    <text evidence="2">The sequence shown here is derived from an EMBL/GenBank/DDBJ whole genome shotgun (WGS) entry which is preliminary data.</text>
</comment>
<dbReference type="InterPro" id="IPR043502">
    <property type="entry name" value="DNA/RNA_pol_sf"/>
</dbReference>